<organism evidence="1 2">
    <name type="scientific">Rubrivivax gelatinosus</name>
    <name type="common">Rhodocyclus gelatinosus</name>
    <name type="synonym">Rhodopseudomonas gelatinosa</name>
    <dbReference type="NCBI Taxonomy" id="28068"/>
    <lineage>
        <taxon>Bacteria</taxon>
        <taxon>Pseudomonadati</taxon>
        <taxon>Pseudomonadota</taxon>
        <taxon>Betaproteobacteria</taxon>
        <taxon>Burkholderiales</taxon>
        <taxon>Sphaerotilaceae</taxon>
        <taxon>Rubrivivax</taxon>
    </lineage>
</organism>
<reference evidence="1" key="2">
    <citation type="journal article" date="2020" name="Microorganisms">
        <title>Osmotic Adaptation and Compatible Solute Biosynthesis of Phototrophic Bacteria as Revealed from Genome Analyses.</title>
        <authorList>
            <person name="Imhoff J.F."/>
            <person name="Rahn T."/>
            <person name="Kunzel S."/>
            <person name="Keller A."/>
            <person name="Neulinger S.C."/>
        </authorList>
    </citation>
    <scope>NUCLEOTIDE SEQUENCE</scope>
    <source>
        <strain evidence="1">IM 151</strain>
    </source>
</reference>
<evidence type="ECO:0008006" key="3">
    <source>
        <dbReference type="Google" id="ProtNLM"/>
    </source>
</evidence>
<sequence>MPRYDPALEPDAGQWLALPEQTRIDLAAQYHRAARIQLPNVAAHAAFHAIVENQIALGLAPVVRAMARLRAGGLSRHDAIHAVCTALAEHFFELMQSPGGTLAADSQARYEAAVERLDAAEWQRRYG</sequence>
<proteinExistence type="predicted"/>
<evidence type="ECO:0000313" key="2">
    <source>
        <dbReference type="Proteomes" id="UP001041814"/>
    </source>
</evidence>
<dbReference type="EMBL" id="NRRU01000034">
    <property type="protein sequence ID" value="MBK1713257.1"/>
    <property type="molecule type" value="Genomic_DNA"/>
</dbReference>
<evidence type="ECO:0000313" key="1">
    <source>
        <dbReference type="EMBL" id="MBK1713257.1"/>
    </source>
</evidence>
<reference evidence="1" key="1">
    <citation type="submission" date="2017-08" db="EMBL/GenBank/DDBJ databases">
        <authorList>
            <person name="Imhoff J.F."/>
            <person name="Rahn T."/>
            <person name="Kuenzel S."/>
            <person name="Neulinger S.C."/>
        </authorList>
    </citation>
    <scope>NUCLEOTIDE SEQUENCE</scope>
    <source>
        <strain evidence="1">IM 151</strain>
    </source>
</reference>
<dbReference type="Proteomes" id="UP001041814">
    <property type="component" value="Unassembled WGS sequence"/>
</dbReference>
<protein>
    <recommendedName>
        <fullName evidence="3">DUF5610 domain-containing protein</fullName>
    </recommendedName>
</protein>
<name>A0ABS1DTB5_RUBGE</name>
<comment type="caution">
    <text evidence="1">The sequence shown here is derived from an EMBL/GenBank/DDBJ whole genome shotgun (WGS) entry which is preliminary data.</text>
</comment>
<accession>A0ABS1DTB5</accession>
<keyword evidence="2" id="KW-1185">Reference proteome</keyword>
<dbReference type="RefSeq" id="WP_200378641.1">
    <property type="nucleotide sequence ID" value="NZ_NRRU01000034.1"/>
</dbReference>
<gene>
    <name evidence="1" type="ORF">CKO43_10745</name>
</gene>